<name>A0A7W3SUU6_9BACL</name>
<comment type="caution">
    <text evidence="1">The sequence shown here is derived from an EMBL/GenBank/DDBJ whole genome shotgun (WGS) entry which is preliminary data.</text>
</comment>
<dbReference type="Proteomes" id="UP000567067">
    <property type="component" value="Unassembled WGS sequence"/>
</dbReference>
<organism evidence="1 2">
    <name type="scientific">Fontibacillus solani</name>
    <dbReference type="NCBI Taxonomy" id="1572857"/>
    <lineage>
        <taxon>Bacteria</taxon>
        <taxon>Bacillati</taxon>
        <taxon>Bacillota</taxon>
        <taxon>Bacilli</taxon>
        <taxon>Bacillales</taxon>
        <taxon>Paenibacillaceae</taxon>
        <taxon>Fontibacillus</taxon>
    </lineage>
</organism>
<sequence>MTLDFIKGAPSVEMSELLGLPLLKSAVGEHIWDLQRQGQPQAFQQKLVEYFSKGYPGWSVVRFEYPTVYLRDDRIKK</sequence>
<dbReference type="RefSeq" id="WP_246334280.1">
    <property type="nucleotide sequence ID" value="NZ_JACJIP010000019.1"/>
</dbReference>
<proteinExistence type="predicted"/>
<keyword evidence="2" id="KW-1185">Reference proteome</keyword>
<evidence type="ECO:0000313" key="1">
    <source>
        <dbReference type="EMBL" id="MBA9086534.1"/>
    </source>
</evidence>
<dbReference type="EMBL" id="JACJIP010000019">
    <property type="protein sequence ID" value="MBA9086534.1"/>
    <property type="molecule type" value="Genomic_DNA"/>
</dbReference>
<evidence type="ECO:0000313" key="2">
    <source>
        <dbReference type="Proteomes" id="UP000567067"/>
    </source>
</evidence>
<accession>A0A7W3SUU6</accession>
<protein>
    <submittedName>
        <fullName evidence="1">Uncharacterized protein</fullName>
    </submittedName>
</protein>
<reference evidence="1 2" key="1">
    <citation type="submission" date="2020-08" db="EMBL/GenBank/DDBJ databases">
        <title>Genomic Encyclopedia of Type Strains, Phase III (KMG-III): the genomes of soil and plant-associated and newly described type strains.</title>
        <authorList>
            <person name="Whitman W."/>
        </authorList>
    </citation>
    <scope>NUCLEOTIDE SEQUENCE [LARGE SCALE GENOMIC DNA]</scope>
    <source>
        <strain evidence="1 2">CECT 8693</strain>
    </source>
</reference>
<dbReference type="AlphaFoldDB" id="A0A7W3SUU6"/>
<gene>
    <name evidence="1" type="ORF">FHR92_003012</name>
</gene>